<proteinExistence type="predicted"/>
<protein>
    <submittedName>
        <fullName evidence="2">Uncharacterized protein</fullName>
    </submittedName>
</protein>
<feature type="region of interest" description="Disordered" evidence="1">
    <location>
        <begin position="1"/>
        <end position="25"/>
    </location>
</feature>
<organism evidence="2 3">
    <name type="scientific">Hibiscus sabdariffa</name>
    <name type="common">roselle</name>
    <dbReference type="NCBI Taxonomy" id="183260"/>
    <lineage>
        <taxon>Eukaryota</taxon>
        <taxon>Viridiplantae</taxon>
        <taxon>Streptophyta</taxon>
        <taxon>Embryophyta</taxon>
        <taxon>Tracheophyta</taxon>
        <taxon>Spermatophyta</taxon>
        <taxon>Magnoliopsida</taxon>
        <taxon>eudicotyledons</taxon>
        <taxon>Gunneridae</taxon>
        <taxon>Pentapetalae</taxon>
        <taxon>rosids</taxon>
        <taxon>malvids</taxon>
        <taxon>Malvales</taxon>
        <taxon>Malvaceae</taxon>
        <taxon>Malvoideae</taxon>
        <taxon>Hibiscus</taxon>
    </lineage>
</organism>
<evidence type="ECO:0000256" key="1">
    <source>
        <dbReference type="SAM" id="MobiDB-lite"/>
    </source>
</evidence>
<dbReference type="Proteomes" id="UP001396334">
    <property type="component" value="Unassembled WGS sequence"/>
</dbReference>
<accession>A0ABR2QLX5</accession>
<feature type="compositionally biased region" description="Basic and acidic residues" evidence="1">
    <location>
        <begin position="49"/>
        <end position="60"/>
    </location>
</feature>
<keyword evidence="3" id="KW-1185">Reference proteome</keyword>
<comment type="caution">
    <text evidence="2">The sequence shown here is derived from an EMBL/GenBank/DDBJ whole genome shotgun (WGS) entry which is preliminary data.</text>
</comment>
<dbReference type="EMBL" id="JBBPBN010000036">
    <property type="protein sequence ID" value="KAK9001681.1"/>
    <property type="molecule type" value="Genomic_DNA"/>
</dbReference>
<gene>
    <name evidence="2" type="ORF">V6N11_083458</name>
</gene>
<name>A0ABR2QLX5_9ROSI</name>
<evidence type="ECO:0000313" key="2">
    <source>
        <dbReference type="EMBL" id="KAK9001681.1"/>
    </source>
</evidence>
<feature type="compositionally biased region" description="Basic and acidic residues" evidence="1">
    <location>
        <begin position="9"/>
        <end position="21"/>
    </location>
</feature>
<reference evidence="2 3" key="1">
    <citation type="journal article" date="2024" name="G3 (Bethesda)">
        <title>Genome assembly of Hibiscus sabdariffa L. provides insights into metabolisms of medicinal natural products.</title>
        <authorList>
            <person name="Kim T."/>
        </authorList>
    </citation>
    <scope>NUCLEOTIDE SEQUENCE [LARGE SCALE GENOMIC DNA]</scope>
    <source>
        <strain evidence="2">TK-2024</strain>
        <tissue evidence="2">Old leaves</tissue>
    </source>
</reference>
<sequence>MNLNRQQKHTNEPKIQQRVDEDGSATGLKVAELDASMVAGNLKQQPRRQQHEKNQRHENRTPIQHRFRRFILSRASPSKLCHMEIYFSFAL</sequence>
<evidence type="ECO:0000313" key="3">
    <source>
        <dbReference type="Proteomes" id="UP001396334"/>
    </source>
</evidence>
<feature type="region of interest" description="Disordered" evidence="1">
    <location>
        <begin position="40"/>
        <end position="63"/>
    </location>
</feature>